<keyword evidence="5" id="KW-1185">Reference proteome</keyword>
<dbReference type="STRING" id="279238.Saro_1777"/>
<feature type="chain" id="PRO_5004208017" description="YHYH domain-containing protein" evidence="2">
    <location>
        <begin position="21"/>
        <end position="339"/>
    </location>
</feature>
<evidence type="ECO:0000313" key="4">
    <source>
        <dbReference type="EMBL" id="ABD26217.1"/>
    </source>
</evidence>
<dbReference type="Pfam" id="PF14240">
    <property type="entry name" value="YHYH"/>
    <property type="match status" value="1"/>
</dbReference>
<evidence type="ECO:0000256" key="2">
    <source>
        <dbReference type="SAM" id="SignalP"/>
    </source>
</evidence>
<feature type="region of interest" description="Disordered" evidence="1">
    <location>
        <begin position="29"/>
        <end position="62"/>
    </location>
</feature>
<name>Q2G7F6_NOVAD</name>
<dbReference type="InterPro" id="IPR025924">
    <property type="entry name" value="YHYH_dom"/>
</dbReference>
<gene>
    <name evidence="4" type="ordered locus">Saro_1777</name>
</gene>
<dbReference type="eggNOG" id="ENOG502Z888">
    <property type="taxonomic scope" value="Bacteria"/>
</dbReference>
<dbReference type="AlphaFoldDB" id="Q2G7F6"/>
<evidence type="ECO:0000259" key="3">
    <source>
        <dbReference type="Pfam" id="PF14240"/>
    </source>
</evidence>
<proteinExistence type="predicted"/>
<feature type="compositionally biased region" description="Pro residues" evidence="1">
    <location>
        <begin position="42"/>
        <end position="54"/>
    </location>
</feature>
<dbReference type="KEGG" id="nar:Saro_1777"/>
<organism evidence="4 5">
    <name type="scientific">Novosphingobium aromaticivorans (strain ATCC 700278 / DSM 12444 / CCUG 56034 / CIP 105152 / NBRC 16084 / F199)</name>
    <dbReference type="NCBI Taxonomy" id="279238"/>
    <lineage>
        <taxon>Bacteria</taxon>
        <taxon>Pseudomonadati</taxon>
        <taxon>Pseudomonadota</taxon>
        <taxon>Alphaproteobacteria</taxon>
        <taxon>Sphingomonadales</taxon>
        <taxon>Sphingomonadaceae</taxon>
        <taxon>Novosphingobium</taxon>
    </lineage>
</organism>
<dbReference type="EMBL" id="CP000248">
    <property type="protein sequence ID" value="ABD26217.1"/>
    <property type="molecule type" value="Genomic_DNA"/>
</dbReference>
<keyword evidence="2" id="KW-0732">Signal</keyword>
<dbReference type="Proteomes" id="UP000009134">
    <property type="component" value="Chromosome"/>
</dbReference>
<reference evidence="5" key="1">
    <citation type="submission" date="2006-01" db="EMBL/GenBank/DDBJ databases">
        <title>Complete sequence of Novosphingobium aromaticivorans DSM 12444.</title>
        <authorList>
            <consortium name="US DOE Joint Genome Institute"/>
            <person name="Copeland A."/>
            <person name="Lucas S."/>
            <person name="Lapidus A."/>
            <person name="Barry K."/>
            <person name="Detter J.C."/>
            <person name="Glavina T."/>
            <person name="Hammon N."/>
            <person name="Israni S."/>
            <person name="Pitluck S."/>
            <person name="Chain P."/>
            <person name="Malfatti S."/>
            <person name="Shin M."/>
            <person name="Vergez L."/>
            <person name="Schmutz J."/>
            <person name="Larimer F."/>
            <person name="Land M."/>
            <person name="Kyrpides N."/>
            <person name="Ivanova N."/>
            <person name="Fredrickson J."/>
            <person name="Balkwill D."/>
            <person name="Romine M.F."/>
            <person name="Richardson P."/>
        </authorList>
    </citation>
    <scope>NUCLEOTIDE SEQUENCE [LARGE SCALE GENOMIC DNA]</scope>
    <source>
        <strain evidence="5">ATCC 700278 / DSM 12444 / CCUG 56034 / CIP 105152 / NBRC 16084 / F199</strain>
    </source>
</reference>
<protein>
    <recommendedName>
        <fullName evidence="3">YHYH domain-containing protein</fullName>
    </recommendedName>
</protein>
<evidence type="ECO:0000313" key="5">
    <source>
        <dbReference type="Proteomes" id="UP000009134"/>
    </source>
</evidence>
<evidence type="ECO:0000256" key="1">
    <source>
        <dbReference type="SAM" id="MobiDB-lite"/>
    </source>
</evidence>
<feature type="compositionally biased region" description="Low complexity" evidence="1">
    <location>
        <begin position="32"/>
        <end position="41"/>
    </location>
</feature>
<feature type="signal peptide" evidence="2">
    <location>
        <begin position="1"/>
        <end position="20"/>
    </location>
</feature>
<feature type="domain" description="YHYH" evidence="3">
    <location>
        <begin position="129"/>
        <end position="336"/>
    </location>
</feature>
<accession>Q2G7F6</accession>
<dbReference type="HOGENOM" id="CLU_911239_0_0_5"/>
<sequence>MVARPEVSKPCLAASVFALALCLGACGGSDDSSSTATTVTPTPSPTPTATPTPTPTATGTAYSTASVDCPYSGTYTGTYSTSGTLSASWNWSCSGTTRSMTGTGLPDHAVGTFPNSNNPNAIASQSISASMTAAPTLTTTATSVNYAGYMRNSVKIEAATNATCPSSATGTSQCSADGGGYAWKVEALGQSVFSLGLDSNNAHVQPGGVYHYHGVPEGLLTNAGVSDSNRKMLLVGWALDGFPIYARYCYTTATDASSAVKKCASSYVLDTTADTDRPSTSWFPLGTFTSDYSYVAGSGDLDECNGRTGVTPEFPDGIYYYVVTDEFPFMGRCVKGSTS</sequence>